<comment type="subcellular location">
    <subcellularLocation>
        <location evidence="1">Cytoplasm</location>
        <location evidence="1">Cytoskeleton</location>
        <location evidence="1">Cilium axoneme</location>
    </subcellularLocation>
</comment>
<dbReference type="SUPFAM" id="SSF52058">
    <property type="entry name" value="L domain-like"/>
    <property type="match status" value="1"/>
</dbReference>
<accession>A0A836BZX5</accession>
<feature type="compositionally biased region" description="Acidic residues" evidence="2">
    <location>
        <begin position="1212"/>
        <end position="1249"/>
    </location>
</feature>
<feature type="compositionally biased region" description="Acidic residues" evidence="2">
    <location>
        <begin position="1064"/>
        <end position="1099"/>
    </location>
</feature>
<evidence type="ECO:0000256" key="2">
    <source>
        <dbReference type="SAM" id="MobiDB-lite"/>
    </source>
</evidence>
<dbReference type="InterPro" id="IPR032675">
    <property type="entry name" value="LRR_dom_sf"/>
</dbReference>
<feature type="compositionally biased region" description="Acidic residues" evidence="2">
    <location>
        <begin position="1001"/>
        <end position="1057"/>
    </location>
</feature>
<protein>
    <submittedName>
        <fullName evidence="3">Uncharacterized protein</fullName>
    </submittedName>
</protein>
<feature type="compositionally biased region" description="Pro residues" evidence="2">
    <location>
        <begin position="894"/>
        <end position="905"/>
    </location>
</feature>
<dbReference type="GO" id="GO:0005930">
    <property type="term" value="C:axoneme"/>
    <property type="evidence" value="ECO:0007669"/>
    <property type="project" value="UniProtKB-SubCell"/>
</dbReference>
<reference evidence="3" key="1">
    <citation type="journal article" date="2020" name="bioRxiv">
        <title>Comparative genomics of Chlamydomonas.</title>
        <authorList>
            <person name="Craig R.J."/>
            <person name="Hasan A.R."/>
            <person name="Ness R.W."/>
            <person name="Keightley P.D."/>
        </authorList>
    </citation>
    <scope>NUCLEOTIDE SEQUENCE</scope>
    <source>
        <strain evidence="3">CCAP 11/70</strain>
    </source>
</reference>
<organism evidence="3 4">
    <name type="scientific">Edaphochlamys debaryana</name>
    <dbReference type="NCBI Taxonomy" id="47281"/>
    <lineage>
        <taxon>Eukaryota</taxon>
        <taxon>Viridiplantae</taxon>
        <taxon>Chlorophyta</taxon>
        <taxon>core chlorophytes</taxon>
        <taxon>Chlorophyceae</taxon>
        <taxon>CS clade</taxon>
        <taxon>Chlamydomonadales</taxon>
        <taxon>Chlamydomonadales incertae sedis</taxon>
        <taxon>Edaphochlamys</taxon>
    </lineage>
</organism>
<feature type="region of interest" description="Disordered" evidence="2">
    <location>
        <begin position="888"/>
        <end position="907"/>
    </location>
</feature>
<evidence type="ECO:0000256" key="1">
    <source>
        <dbReference type="ARBA" id="ARBA00004430"/>
    </source>
</evidence>
<keyword evidence="4" id="KW-1185">Reference proteome</keyword>
<dbReference type="AlphaFoldDB" id="A0A836BZX5"/>
<comment type="caution">
    <text evidence="3">The sequence shown here is derived from an EMBL/GenBank/DDBJ whole genome shotgun (WGS) entry which is preliminary data.</text>
</comment>
<evidence type="ECO:0000313" key="3">
    <source>
        <dbReference type="EMBL" id="KAG2493854.1"/>
    </source>
</evidence>
<feature type="compositionally biased region" description="Basic and acidic residues" evidence="2">
    <location>
        <begin position="1145"/>
        <end position="1155"/>
    </location>
</feature>
<dbReference type="Proteomes" id="UP000612055">
    <property type="component" value="Unassembled WGS sequence"/>
</dbReference>
<sequence length="1249" mass="132570">MLTDRENLALVLKNLTPSEARVLRVVCAAARSAFDQLVPSLSVRNEQDVPALRGILLRGCRPEEVLLGSEVQSTQVENACLRMLRPFAEVSTPGPLPIVKLSLPAACLCEGTAQAIAGAFPGLTRLVLTRLEDASTGSAAGLSLLIGTSSTGSALLPSLQELALKPSPEAVKAGQTTSVPQELCEGPLHGATQLRKLVTTFHVADPASVQVLASLTRLSSLQVGACTEALLPQLLTPLTALTALDLGTTHGPLPLPALVALPALMDIEAGSSTLDASALQGLSRLTRLHVWALEAPAPASAGASSAPAANAAWQLPPRLAVLLLGSQVPEVLCGLRTSPVMRLQECHVTFVLKAGLHVSRADGCLLPAAEDALCGAAEFLTGRLDPNTSQVGVAVPLKPVGGEAGPGRRNHARWLRALGGTGMGLLTLRGIALSHQDVATIAETCGSLKELRLGCYGRLPMGAFPQLARLPHLERLELDVSGWTRLVRPFVDASALAPLPTSQLHMESAALGEPTARAIAAAFPQLSHLVLASADRADSDTCAGLSLLLGKSGGPGSRAAPRQALLPTLRQLTLRKSLEATADAPLPRPLLALLAGSGQQLTELGLELSLSTAEEAQRLAALSALQELQLCARSPAVLAPLLQPLTALTCLTLSTTAGPLPLPVLAALPQLEDLDAKHATLCASQLHTLAQLRSLKAQALMRPERAHGAAASFELSPRLECLSLGQQPPAGLACLRRRGPARGHLNNFAVHLAIREGEESRVEDGGGNQLLPAAEDDLCAAAQLLGSFSAGRRTASYVMLSVDVVRPLLPVEGEAGPGRRNHCRWLRALAGAGVRELALCGVALSHADVRAIAESFGALEELAFRSGCAYPCAALPQLARLPALRSIDLEPSGPRTPGPGHPPPTELAREKLWGWGAVLSLLADPRFTGTVQLVRGGRVRFPSYVRVGDAVREMREELWAMGLDPGRLVWEGEGAEEEEEGEGERGVVAAGAGQGDAGWEAGEEDEEAGSEGGLEEADWEEEQDAEEEGEAGEQDEVEELGEEAWEVGVEQWEEDGEAGAGAGEGDEEGVEGHEEEEPWHEEDDAGAGEHEEGEEEEEHDHEGERGEVEEQVEAEGWEEEPDLLGHGVMEAEEWQHEEGQEEGPELGHEEGHEGGQEEWLEEDREHGHEEWHDEGHEEGHNEWHEEGHEEDWMEQHREEEEEGEGAAGEGEERGEEEQVDVEGGWDEEDAWGEAEAAMEGEEAEEDGWD</sequence>
<evidence type="ECO:0000313" key="4">
    <source>
        <dbReference type="Proteomes" id="UP000612055"/>
    </source>
</evidence>
<dbReference type="EMBL" id="JAEHOE010000035">
    <property type="protein sequence ID" value="KAG2493854.1"/>
    <property type="molecule type" value="Genomic_DNA"/>
</dbReference>
<feature type="region of interest" description="Disordered" evidence="2">
    <location>
        <begin position="994"/>
        <end position="1249"/>
    </location>
</feature>
<dbReference type="Gene3D" id="3.80.10.10">
    <property type="entry name" value="Ribonuclease Inhibitor"/>
    <property type="match status" value="2"/>
</dbReference>
<feature type="compositionally biased region" description="Basic and acidic residues" evidence="2">
    <location>
        <begin position="1163"/>
        <end position="1187"/>
    </location>
</feature>
<proteinExistence type="predicted"/>
<name>A0A836BZX5_9CHLO</name>
<gene>
    <name evidence="3" type="ORF">HYH03_008070</name>
</gene>
<feature type="compositionally biased region" description="Acidic residues" evidence="2">
    <location>
        <begin position="1109"/>
        <end position="1122"/>
    </location>
</feature>